<dbReference type="Proteomes" id="UP000663637">
    <property type="component" value="Chromosome"/>
</dbReference>
<dbReference type="EMBL" id="CP061510">
    <property type="protein sequence ID" value="QSB44351.1"/>
    <property type="molecule type" value="Genomic_DNA"/>
</dbReference>
<dbReference type="RefSeq" id="WP_205441728.1">
    <property type="nucleotide sequence ID" value="NZ_CP061510.1"/>
</dbReference>
<evidence type="ECO:0000313" key="1">
    <source>
        <dbReference type="EMBL" id="QSB44351.1"/>
    </source>
</evidence>
<accession>A0ABX7KAZ7</accession>
<protein>
    <submittedName>
        <fullName evidence="1">Uncharacterized protein</fullName>
    </submittedName>
</protein>
<keyword evidence="2" id="KW-1185">Reference proteome</keyword>
<name>A0ABX7KAZ7_9SPHN</name>
<reference evidence="1 2" key="1">
    <citation type="submission" date="2020-09" db="EMBL/GenBank/DDBJ databases">
        <title>Complete genome sequence of altererythrobacter flavus SS-21NJ, isolated from Dongying oil sludge in Shandong province.</title>
        <authorList>
            <person name="Sun S."/>
            <person name="Zhang Z."/>
        </authorList>
    </citation>
    <scope>NUCLEOTIDE SEQUENCE [LARGE SCALE GENOMIC DNA]</scope>
    <source>
        <strain evidence="1 2">SS-21NJ</strain>
    </source>
</reference>
<evidence type="ECO:0000313" key="2">
    <source>
        <dbReference type="Proteomes" id="UP000663637"/>
    </source>
</evidence>
<sequence>MSFENIGSKIECWTAKHGIHLAKESSGPERRYFYTSSAAGETFQIVIEPERDGTVRMDAHLIESPSEEEAHFIWEVPVSQIENCLDLSFGSAQAWFRRGTTKGEAPGK</sequence>
<proteinExistence type="predicted"/>
<gene>
    <name evidence="1" type="ORF">IDJ81_13700</name>
</gene>
<organism evidence="1 2">
    <name type="scientific">Tsuneonella flava</name>
    <dbReference type="NCBI Taxonomy" id="2055955"/>
    <lineage>
        <taxon>Bacteria</taxon>
        <taxon>Pseudomonadati</taxon>
        <taxon>Pseudomonadota</taxon>
        <taxon>Alphaproteobacteria</taxon>
        <taxon>Sphingomonadales</taxon>
        <taxon>Erythrobacteraceae</taxon>
        <taxon>Tsuneonella</taxon>
    </lineage>
</organism>